<dbReference type="GO" id="GO:0008270">
    <property type="term" value="F:zinc ion binding"/>
    <property type="evidence" value="ECO:0007669"/>
    <property type="project" value="UniProtKB-UniRule"/>
</dbReference>
<evidence type="ECO:0000256" key="10">
    <source>
        <dbReference type="ARBA" id="ARBA00023049"/>
    </source>
</evidence>
<keyword evidence="11 12" id="KW-0472">Membrane</keyword>
<dbReference type="GO" id="GO:0006508">
    <property type="term" value="P:proteolysis"/>
    <property type="evidence" value="ECO:0007669"/>
    <property type="project" value="UniProtKB-KW"/>
</dbReference>
<keyword evidence="6 12" id="KW-0479">Metal-binding</keyword>
<proteinExistence type="inferred from homology"/>
<dbReference type="GO" id="GO:0005886">
    <property type="term" value="C:plasma membrane"/>
    <property type="evidence" value="ECO:0007669"/>
    <property type="project" value="UniProtKB-SubCell"/>
</dbReference>
<feature type="binding site" evidence="12">
    <location>
        <position position="130"/>
    </location>
    <ligand>
        <name>Zn(2+)</name>
        <dbReference type="ChEBI" id="CHEBI:29105"/>
        <note>catalytic</note>
    </ligand>
</feature>
<reference evidence="15 16" key="1">
    <citation type="submission" date="2019-10" db="EMBL/GenBank/DDBJ databases">
        <title>Draft whole-genome sequence of the purple nonsulfur photosynthetic bacterium Roseospira navarrensis DSM 15114.</title>
        <authorList>
            <person name="Kyndt J.A."/>
            <person name="Meyer T.E."/>
        </authorList>
    </citation>
    <scope>NUCLEOTIDE SEQUENCE [LARGE SCALE GENOMIC DNA]</scope>
    <source>
        <strain evidence="15 16">DSM 15114</strain>
    </source>
</reference>
<comment type="caution">
    <text evidence="15">The sequence shown here is derived from an EMBL/GenBank/DDBJ whole genome shotgun (WGS) entry which is preliminary data.</text>
</comment>
<keyword evidence="5 12" id="KW-0812">Transmembrane</keyword>
<keyword evidence="8 12" id="KW-0862">Zinc</keyword>
<feature type="compositionally biased region" description="Low complexity" evidence="13">
    <location>
        <begin position="287"/>
        <end position="302"/>
    </location>
</feature>
<keyword evidence="4 12" id="KW-0645">Protease</keyword>
<evidence type="ECO:0000256" key="13">
    <source>
        <dbReference type="SAM" id="MobiDB-lite"/>
    </source>
</evidence>
<feature type="compositionally biased region" description="Basic residues" evidence="13">
    <location>
        <begin position="312"/>
        <end position="321"/>
    </location>
</feature>
<feature type="domain" description="Peptidase M48" evidence="14">
    <location>
        <begin position="69"/>
        <end position="275"/>
    </location>
</feature>
<name>A0A7X1ZAV9_9PROT</name>
<gene>
    <name evidence="12 15" type="primary">htpX</name>
    <name evidence="15" type="ORF">GHC57_01315</name>
</gene>
<dbReference type="EMBL" id="WIVE01000002">
    <property type="protein sequence ID" value="MQX35150.1"/>
    <property type="molecule type" value="Genomic_DNA"/>
</dbReference>
<dbReference type="InterPro" id="IPR022919">
    <property type="entry name" value="Pept_M48_protease_HtpX"/>
</dbReference>
<evidence type="ECO:0000256" key="6">
    <source>
        <dbReference type="ARBA" id="ARBA00022723"/>
    </source>
</evidence>
<feature type="transmembrane region" description="Helical" evidence="12">
    <location>
        <begin position="141"/>
        <end position="165"/>
    </location>
</feature>
<keyword evidence="10 12" id="KW-0482">Metalloprotease</keyword>
<evidence type="ECO:0000256" key="11">
    <source>
        <dbReference type="ARBA" id="ARBA00023136"/>
    </source>
</evidence>
<dbReference type="NCBIfam" id="NF002826">
    <property type="entry name" value="PRK03001.1"/>
    <property type="match status" value="1"/>
</dbReference>
<evidence type="ECO:0000313" key="15">
    <source>
        <dbReference type="EMBL" id="MQX35150.1"/>
    </source>
</evidence>
<dbReference type="EC" id="3.4.24.-" evidence="12"/>
<dbReference type="Pfam" id="PF01435">
    <property type="entry name" value="Peptidase_M48"/>
    <property type="match status" value="1"/>
</dbReference>
<comment type="subcellular location">
    <subcellularLocation>
        <location evidence="1 12">Cell membrane</location>
        <topology evidence="1 12">Multi-pass membrane protein</topology>
    </subcellularLocation>
</comment>
<evidence type="ECO:0000256" key="5">
    <source>
        <dbReference type="ARBA" id="ARBA00022692"/>
    </source>
</evidence>
<evidence type="ECO:0000256" key="2">
    <source>
        <dbReference type="ARBA" id="ARBA00009779"/>
    </source>
</evidence>
<organism evidence="15 16">
    <name type="scientific">Roseospira navarrensis</name>
    <dbReference type="NCBI Taxonomy" id="140058"/>
    <lineage>
        <taxon>Bacteria</taxon>
        <taxon>Pseudomonadati</taxon>
        <taxon>Pseudomonadota</taxon>
        <taxon>Alphaproteobacteria</taxon>
        <taxon>Rhodospirillales</taxon>
        <taxon>Rhodospirillaceae</taxon>
        <taxon>Roseospira</taxon>
    </lineage>
</organism>
<feature type="active site" evidence="12">
    <location>
        <position position="131"/>
    </location>
</feature>
<dbReference type="CDD" id="cd07336">
    <property type="entry name" value="M48B_HtpX_like"/>
    <property type="match status" value="1"/>
</dbReference>
<dbReference type="HAMAP" id="MF_00188">
    <property type="entry name" value="Pept_M48_protease_HtpX"/>
    <property type="match status" value="1"/>
</dbReference>
<evidence type="ECO:0000256" key="12">
    <source>
        <dbReference type="HAMAP-Rule" id="MF_00188"/>
    </source>
</evidence>
<dbReference type="OrthoDB" id="15218at2"/>
<protein>
    <recommendedName>
        <fullName evidence="12">Protease HtpX homolog</fullName>
        <ecNumber evidence="12">3.4.24.-</ecNumber>
    </recommendedName>
</protein>
<dbReference type="InterPro" id="IPR050083">
    <property type="entry name" value="HtpX_protease"/>
</dbReference>
<sequence>MSFARVALLLAAMTGLFLTVGYMIGGAGGMILALLVALGMNFFAYWNSDKAVLSMHGARQVTEQEAPEFVGLVRDLARRADLPMPKVYIINTPQPNAFATGRNPRNAAVAATTGLLNVMSREEVAGVMAHELAHVKNRDTLTMTITATIAGAIGMLANFALFFGGNRDNPLGIVGAILVAILAPVAAMIVQMAISRHNEYGADAEGARIAGNPEWLASALEKLERGAKSIDNHAAERNPATAHLFIVNPLHAHKHDSLFSTHPATTNRVRALREMAAHGGTGSVAATVAPGGSGAATTAASSRIPSTGAAGGRRRRRGPWG</sequence>
<evidence type="ECO:0000256" key="7">
    <source>
        <dbReference type="ARBA" id="ARBA00022801"/>
    </source>
</evidence>
<dbReference type="PANTHER" id="PTHR43221:SF1">
    <property type="entry name" value="PROTEASE HTPX"/>
    <property type="match status" value="1"/>
</dbReference>
<evidence type="ECO:0000256" key="4">
    <source>
        <dbReference type="ARBA" id="ARBA00022670"/>
    </source>
</evidence>
<dbReference type="GO" id="GO:0004222">
    <property type="term" value="F:metalloendopeptidase activity"/>
    <property type="evidence" value="ECO:0007669"/>
    <property type="project" value="UniProtKB-UniRule"/>
</dbReference>
<keyword evidence="7 12" id="KW-0378">Hydrolase</keyword>
<comment type="cofactor">
    <cofactor evidence="12">
        <name>Zn(2+)</name>
        <dbReference type="ChEBI" id="CHEBI:29105"/>
    </cofactor>
    <text evidence="12">Binds 1 zinc ion per subunit.</text>
</comment>
<evidence type="ECO:0000313" key="16">
    <source>
        <dbReference type="Proteomes" id="UP000434582"/>
    </source>
</evidence>
<feature type="binding site" evidence="12">
    <location>
        <position position="199"/>
    </location>
    <ligand>
        <name>Zn(2+)</name>
        <dbReference type="ChEBI" id="CHEBI:29105"/>
        <note>catalytic</note>
    </ligand>
</feature>
<dbReference type="PANTHER" id="PTHR43221">
    <property type="entry name" value="PROTEASE HTPX"/>
    <property type="match status" value="1"/>
</dbReference>
<keyword evidence="3 12" id="KW-1003">Cell membrane</keyword>
<keyword evidence="16" id="KW-1185">Reference proteome</keyword>
<dbReference type="Gene3D" id="3.30.2010.10">
    <property type="entry name" value="Metalloproteases ('zincins'), catalytic domain"/>
    <property type="match status" value="1"/>
</dbReference>
<feature type="region of interest" description="Disordered" evidence="13">
    <location>
        <begin position="287"/>
        <end position="321"/>
    </location>
</feature>
<dbReference type="AlphaFoldDB" id="A0A7X1ZAV9"/>
<evidence type="ECO:0000256" key="3">
    <source>
        <dbReference type="ARBA" id="ARBA00022475"/>
    </source>
</evidence>
<evidence type="ECO:0000259" key="14">
    <source>
        <dbReference type="Pfam" id="PF01435"/>
    </source>
</evidence>
<accession>A0A7X1ZAV9</accession>
<dbReference type="NCBIfam" id="NF002363">
    <property type="entry name" value="PRK01345.1"/>
    <property type="match status" value="1"/>
</dbReference>
<feature type="binding site" evidence="12">
    <location>
        <position position="134"/>
    </location>
    <ligand>
        <name>Zn(2+)</name>
        <dbReference type="ChEBI" id="CHEBI:29105"/>
        <note>catalytic</note>
    </ligand>
</feature>
<dbReference type="Proteomes" id="UP000434582">
    <property type="component" value="Unassembled WGS sequence"/>
</dbReference>
<evidence type="ECO:0000256" key="8">
    <source>
        <dbReference type="ARBA" id="ARBA00022833"/>
    </source>
</evidence>
<comment type="similarity">
    <text evidence="2 12">Belongs to the peptidase M48B family.</text>
</comment>
<dbReference type="RefSeq" id="WP_153340362.1">
    <property type="nucleotide sequence ID" value="NZ_WIVE01000002.1"/>
</dbReference>
<feature type="transmembrane region" description="Helical" evidence="12">
    <location>
        <begin position="171"/>
        <end position="190"/>
    </location>
</feature>
<evidence type="ECO:0000256" key="9">
    <source>
        <dbReference type="ARBA" id="ARBA00022989"/>
    </source>
</evidence>
<dbReference type="InterPro" id="IPR001915">
    <property type="entry name" value="Peptidase_M48"/>
</dbReference>
<comment type="caution">
    <text evidence="12">Lacks conserved residue(s) required for the propagation of feature annotation.</text>
</comment>
<evidence type="ECO:0000256" key="1">
    <source>
        <dbReference type="ARBA" id="ARBA00004651"/>
    </source>
</evidence>
<keyword evidence="9 12" id="KW-1133">Transmembrane helix</keyword>